<dbReference type="GeneID" id="36553039"/>
<dbReference type="PANTHER" id="PTHR43591">
    <property type="entry name" value="METHYLTRANSFERASE"/>
    <property type="match status" value="1"/>
</dbReference>
<dbReference type="GO" id="GO:0032259">
    <property type="term" value="P:methylation"/>
    <property type="evidence" value="ECO:0007669"/>
    <property type="project" value="UniProtKB-KW"/>
</dbReference>
<name>A0A2I2GEW6_9EURO</name>
<comment type="caution">
    <text evidence="1">The sequence shown here is derived from an EMBL/GenBank/DDBJ whole genome shotgun (WGS) entry which is preliminary data.</text>
</comment>
<dbReference type="Gene3D" id="3.40.50.150">
    <property type="entry name" value="Vaccinia Virus protein VP39"/>
    <property type="match status" value="1"/>
</dbReference>
<dbReference type="Pfam" id="PF13489">
    <property type="entry name" value="Methyltransf_23"/>
    <property type="match status" value="1"/>
</dbReference>
<evidence type="ECO:0000313" key="2">
    <source>
        <dbReference type="Proteomes" id="UP000234275"/>
    </source>
</evidence>
<organism evidence="1 2">
    <name type="scientific">Aspergillus steynii IBT 23096</name>
    <dbReference type="NCBI Taxonomy" id="1392250"/>
    <lineage>
        <taxon>Eukaryota</taxon>
        <taxon>Fungi</taxon>
        <taxon>Dikarya</taxon>
        <taxon>Ascomycota</taxon>
        <taxon>Pezizomycotina</taxon>
        <taxon>Eurotiomycetes</taxon>
        <taxon>Eurotiomycetidae</taxon>
        <taxon>Eurotiales</taxon>
        <taxon>Aspergillaceae</taxon>
        <taxon>Aspergillus</taxon>
        <taxon>Aspergillus subgen. Circumdati</taxon>
    </lineage>
</organism>
<dbReference type="EMBL" id="MSFO01000002">
    <property type="protein sequence ID" value="PLB51433.1"/>
    <property type="molecule type" value="Genomic_DNA"/>
</dbReference>
<dbReference type="OrthoDB" id="2013972at2759"/>
<keyword evidence="1" id="KW-0489">Methyltransferase</keyword>
<reference evidence="1 2" key="1">
    <citation type="submission" date="2016-12" db="EMBL/GenBank/DDBJ databases">
        <title>The genomes of Aspergillus section Nigri reveals drivers in fungal speciation.</title>
        <authorList>
            <consortium name="DOE Joint Genome Institute"/>
            <person name="Vesth T.C."/>
            <person name="Nybo J."/>
            <person name="Theobald S."/>
            <person name="Brandl J."/>
            <person name="Frisvad J.C."/>
            <person name="Nielsen K.F."/>
            <person name="Lyhne E.K."/>
            <person name="Kogle M.E."/>
            <person name="Kuo A."/>
            <person name="Riley R."/>
            <person name="Clum A."/>
            <person name="Nolan M."/>
            <person name="Lipzen A."/>
            <person name="Salamov A."/>
            <person name="Henrissat B."/>
            <person name="Wiebenga A."/>
            <person name="De Vries R.P."/>
            <person name="Grigoriev I.V."/>
            <person name="Mortensen U.H."/>
            <person name="Andersen M.R."/>
            <person name="Baker S.E."/>
        </authorList>
    </citation>
    <scope>NUCLEOTIDE SEQUENCE [LARGE SCALE GENOMIC DNA]</scope>
    <source>
        <strain evidence="1 2">IBT 23096</strain>
    </source>
</reference>
<dbReference type="VEuPathDB" id="FungiDB:P170DRAFT_375928"/>
<accession>A0A2I2GEW6</accession>
<dbReference type="SUPFAM" id="SSF53335">
    <property type="entry name" value="S-adenosyl-L-methionine-dependent methyltransferases"/>
    <property type="match status" value="1"/>
</dbReference>
<dbReference type="AlphaFoldDB" id="A0A2I2GEW6"/>
<dbReference type="GO" id="GO:0008168">
    <property type="term" value="F:methyltransferase activity"/>
    <property type="evidence" value="ECO:0007669"/>
    <property type="project" value="UniProtKB-KW"/>
</dbReference>
<proteinExistence type="predicted"/>
<dbReference type="RefSeq" id="XP_024706735.1">
    <property type="nucleotide sequence ID" value="XM_024845339.1"/>
</dbReference>
<dbReference type="InterPro" id="IPR029063">
    <property type="entry name" value="SAM-dependent_MTases_sf"/>
</dbReference>
<keyword evidence="1" id="KW-0808">Transferase</keyword>
<dbReference type="PANTHER" id="PTHR43591:SF31">
    <property type="entry name" value="LAEA-LIKE, PUTATIVE (AFU_ORTHOLOGUE AFUA_8G01930)-RELATED"/>
    <property type="match status" value="1"/>
</dbReference>
<dbReference type="STRING" id="1392250.A0A2I2GEW6"/>
<evidence type="ECO:0000313" key="1">
    <source>
        <dbReference type="EMBL" id="PLB51433.1"/>
    </source>
</evidence>
<dbReference type="CDD" id="cd02440">
    <property type="entry name" value="AdoMet_MTases"/>
    <property type="match status" value="1"/>
</dbReference>
<dbReference type="Proteomes" id="UP000234275">
    <property type="component" value="Unassembled WGS sequence"/>
</dbReference>
<keyword evidence="2" id="KW-1185">Reference proteome</keyword>
<sequence length="337" mass="38286">MPLAIGLGDGHDSGVEVEDDDLLYDDGGSSFINSSGLSSTTSLASSIKNYQYENGRRYHGFKEGIYTMPNDEQEQSRLELHHHIHRLKLDGHLYRSPIRRGVSSILDLGTGTGTWAVEVADMFPEAQVIGNDLSPIQSPWVPPNLSFEIDDFESDWTHEIQFDFIHARDLQGSVSNYDRLVNQAYDHLNPGGWFEFAEVDLIVCGDDDTIHRAKALQETTRLVKEASAKMGRVMGTATEHRRRLANAGFVNIREDIYKMPWSPWPKDPKLKELGKYYQVNMLESLDAYSLALLTRVLNWPVEDVHVLLDAARAELLDRSIHTYAKWFHVYGQKPRNV</sequence>
<gene>
    <name evidence="1" type="ORF">P170DRAFT_375928</name>
</gene>
<protein>
    <submittedName>
        <fullName evidence="1">Putative TAM domain methyltransferase</fullName>
    </submittedName>
</protein>